<reference evidence="2" key="1">
    <citation type="submission" date="2023-01" db="EMBL/GenBank/DDBJ databases">
        <title>Exophiala dermititidis isolated from Cystic Fibrosis Patient.</title>
        <authorList>
            <person name="Kurbessoian T."/>
            <person name="Crocker A."/>
            <person name="Murante D."/>
            <person name="Hogan D.A."/>
            <person name="Stajich J.E."/>
        </authorList>
    </citation>
    <scope>NUCLEOTIDE SEQUENCE</scope>
    <source>
        <strain evidence="2">Ex8</strain>
    </source>
</reference>
<comment type="caution">
    <text evidence="2">The sequence shown here is derived from an EMBL/GenBank/DDBJ whole genome shotgun (WGS) entry which is preliminary data.</text>
</comment>
<evidence type="ECO:0000256" key="1">
    <source>
        <dbReference type="SAM" id="MobiDB-lite"/>
    </source>
</evidence>
<dbReference type="Proteomes" id="UP001161757">
    <property type="component" value="Unassembled WGS sequence"/>
</dbReference>
<feature type="region of interest" description="Disordered" evidence="1">
    <location>
        <begin position="1"/>
        <end position="44"/>
    </location>
</feature>
<organism evidence="2 3">
    <name type="scientific">Exophiala dermatitidis</name>
    <name type="common">Black yeast-like fungus</name>
    <name type="synonym">Wangiella dermatitidis</name>
    <dbReference type="NCBI Taxonomy" id="5970"/>
    <lineage>
        <taxon>Eukaryota</taxon>
        <taxon>Fungi</taxon>
        <taxon>Dikarya</taxon>
        <taxon>Ascomycota</taxon>
        <taxon>Pezizomycotina</taxon>
        <taxon>Eurotiomycetes</taxon>
        <taxon>Chaetothyriomycetidae</taxon>
        <taxon>Chaetothyriales</taxon>
        <taxon>Herpotrichiellaceae</taxon>
        <taxon>Exophiala</taxon>
    </lineage>
</organism>
<dbReference type="EMBL" id="JAJGCB010000002">
    <property type="protein sequence ID" value="KAJ8994643.1"/>
    <property type="molecule type" value="Genomic_DNA"/>
</dbReference>
<dbReference type="AlphaFoldDB" id="A0AAN6F0N0"/>
<gene>
    <name evidence="2" type="ORF">HRR80_001351</name>
</gene>
<evidence type="ECO:0000313" key="3">
    <source>
        <dbReference type="Proteomes" id="UP001161757"/>
    </source>
</evidence>
<evidence type="ECO:0000313" key="2">
    <source>
        <dbReference type="EMBL" id="KAJ8994643.1"/>
    </source>
</evidence>
<accession>A0AAN6F0N0</accession>
<protein>
    <submittedName>
        <fullName evidence="2">Uncharacterized protein</fullName>
    </submittedName>
</protein>
<sequence>MSRRSLESQRPIMAPSLTSKRTSKRYSTYSTSPSFMTTSTTYSNPVTLPSAAEATEIATATAARANPETEIRQLTQGFDRLENKHLSQQRFIPSQKKTDDLSKLSLGAKVERALGRRMTDQDAVFRVKVKRPTVKTSSSFAVLDEKAVLKF</sequence>
<feature type="compositionally biased region" description="Low complexity" evidence="1">
    <location>
        <begin position="25"/>
        <end position="43"/>
    </location>
</feature>
<name>A0AAN6F0N0_EXODE</name>
<proteinExistence type="predicted"/>